<keyword evidence="4" id="KW-1185">Reference proteome</keyword>
<organism evidence="3">
    <name type="scientific">Xenopus tropicalis</name>
    <name type="common">Western clawed frog</name>
    <name type="synonym">Silurana tropicalis</name>
    <dbReference type="NCBI Taxonomy" id="8364"/>
    <lineage>
        <taxon>Eukaryota</taxon>
        <taxon>Metazoa</taxon>
        <taxon>Chordata</taxon>
        <taxon>Craniata</taxon>
        <taxon>Vertebrata</taxon>
        <taxon>Euteleostomi</taxon>
        <taxon>Amphibia</taxon>
        <taxon>Batrachia</taxon>
        <taxon>Anura</taxon>
        <taxon>Pipoidea</taxon>
        <taxon>Pipidae</taxon>
        <taxon>Xenopodinae</taxon>
        <taxon>Xenopus</taxon>
        <taxon>Silurana</taxon>
    </lineage>
</organism>
<dbReference type="OrthoDB" id="9898708at2759"/>
<dbReference type="KEGG" id="xtr:105947618"/>
<dbReference type="Xenbase" id="XB-GENE-29089659">
    <property type="gene designation" value="LOC105947618"/>
</dbReference>
<dbReference type="AGR" id="Xenbase:XB-GENE-29089659"/>
<gene>
    <name evidence="3 5 6" type="primary">LOC105947618</name>
</gene>
<evidence type="ECO:0000313" key="5">
    <source>
        <dbReference type="RefSeq" id="XP_031761496.1"/>
    </source>
</evidence>
<dbReference type="Pfam" id="PF20478">
    <property type="entry name" value="P2RX7_C"/>
    <property type="match status" value="1"/>
</dbReference>
<reference evidence="3" key="1">
    <citation type="journal article" date="2010" name="Science">
        <title>The genome of the Western clawed frog Xenopus tropicalis.</title>
        <authorList>
            <person name="Hellsten U."/>
            <person name="Harland R.M."/>
            <person name="Gilchrist M.J."/>
            <person name="Hendrix D."/>
            <person name="Jurka J."/>
            <person name="Kapitonov V."/>
            <person name="Ovcharenko I."/>
            <person name="Putnam N.H."/>
            <person name="Shu S."/>
            <person name="Taher L."/>
            <person name="Blitz I.L."/>
            <person name="Blumberg B."/>
            <person name="Dichmann D.S."/>
            <person name="Dubchak I."/>
            <person name="Amaya E."/>
            <person name="Detter J.C."/>
            <person name="Fletcher R."/>
            <person name="Gerhard D.S."/>
            <person name="Goodstein D."/>
            <person name="Graves T."/>
            <person name="Grigoriev I.V."/>
            <person name="Grimwood J."/>
            <person name="Kawashima T."/>
            <person name="Lindquist E."/>
            <person name="Lucas S.M."/>
            <person name="Mead P.E."/>
            <person name="Mitros T."/>
            <person name="Ogino H."/>
            <person name="Ohta Y."/>
            <person name="Poliakov A.V."/>
            <person name="Pollet N."/>
            <person name="Robert J."/>
            <person name="Salamov A."/>
            <person name="Sater A.K."/>
            <person name="Schmutz J."/>
            <person name="Terry A."/>
            <person name="Vize P.D."/>
            <person name="Warren W.C."/>
            <person name="Wells D."/>
            <person name="Wills A."/>
            <person name="Wilson R.K."/>
            <person name="Zimmerman L.B."/>
            <person name="Zorn A.M."/>
            <person name="Grainger R."/>
            <person name="Grammer T."/>
            <person name="Khokha M.K."/>
            <person name="Richardson P.M."/>
            <person name="Rokhsar D.S."/>
        </authorList>
    </citation>
    <scope>NUCLEOTIDE SEQUENCE [LARGE SCALE GENOMIC DNA]</scope>
    <source>
        <strain evidence="3">Nigerian</strain>
    </source>
</reference>
<evidence type="ECO:0000313" key="3">
    <source>
        <dbReference type="Ensembl" id="ENSXETP00000119349"/>
    </source>
</evidence>
<evidence type="ECO:0000313" key="6">
    <source>
        <dbReference type="Xenbase" id="XB-GENE-29089659"/>
    </source>
</evidence>
<sequence length="170" mass="19924">MQSQGHIDPTCFGNEPVRDKPTVRRQSSRTENRVGTNTWCTCGNCMPMKTEEESYCCMELSNKKYLQDGCICHSRKFRRQCLKKTHLEFLLTFWNLQGPTNEISCKNRKLRQTAYRSFIAWIYGYLGRNNRKPIPACVVQKVRNTFPDPEGRYRGFLRPFDFNAFDMALG</sequence>
<dbReference type="OMA" id="RICIPAC"/>
<evidence type="ECO:0000313" key="4">
    <source>
        <dbReference type="Proteomes" id="UP000008143"/>
    </source>
</evidence>
<dbReference type="Ensembl" id="ENSXETT00000108601">
    <property type="protein sequence ID" value="ENSXETP00000119349"/>
    <property type="gene ID" value="ENSXETG00000047761"/>
</dbReference>
<name>A0A803KG07_XENTR</name>
<proteinExistence type="predicted"/>
<evidence type="ECO:0000256" key="1">
    <source>
        <dbReference type="SAM" id="MobiDB-lite"/>
    </source>
</evidence>
<feature type="region of interest" description="Disordered" evidence="1">
    <location>
        <begin position="1"/>
        <end position="30"/>
    </location>
</feature>
<dbReference type="RefSeq" id="XP_031761496.1">
    <property type="nucleotide sequence ID" value="XM_031905636.1"/>
</dbReference>
<evidence type="ECO:0000259" key="2">
    <source>
        <dbReference type="Pfam" id="PF20478"/>
    </source>
</evidence>
<dbReference type="PANTHER" id="PTHR36981:SF6">
    <property type="entry name" value="P2X PURINOCEPTOR 7"/>
    <property type="match status" value="1"/>
</dbReference>
<protein>
    <submittedName>
        <fullName evidence="3 5">P2X purinoceptor 7</fullName>
    </submittedName>
</protein>
<dbReference type="GeneTree" id="ENSGT00990000205944"/>
<dbReference type="AlphaFoldDB" id="A0A803KG07"/>
<dbReference type="Proteomes" id="UP000008143">
    <property type="component" value="Chromosome 7"/>
</dbReference>
<reference evidence="3" key="2">
    <citation type="submission" date="2021-03" db="UniProtKB">
        <authorList>
            <consortium name="Ensembl"/>
        </authorList>
    </citation>
    <scope>IDENTIFICATION</scope>
</reference>
<feature type="domain" description="P2X purinoreceptor 7 intracellular" evidence="2">
    <location>
        <begin position="24"/>
        <end position="156"/>
    </location>
</feature>
<feature type="compositionally biased region" description="Basic and acidic residues" evidence="1">
    <location>
        <begin position="16"/>
        <end position="30"/>
    </location>
</feature>
<dbReference type="GeneID" id="105947618"/>
<accession>A0A803KG07</accession>
<dbReference type="InterPro" id="IPR046815">
    <property type="entry name" value="P2RX7_C"/>
</dbReference>
<dbReference type="PANTHER" id="PTHR36981">
    <property type="entry name" value="ZGC:195170"/>
    <property type="match status" value="1"/>
</dbReference>
<reference evidence="5" key="3">
    <citation type="submission" date="2025-04" db="UniProtKB">
        <authorList>
            <consortium name="RefSeq"/>
        </authorList>
    </citation>
    <scope>IDENTIFICATION</scope>
    <source>
        <strain evidence="5">Nigerian</strain>
        <tissue evidence="5">Liver and blood</tissue>
    </source>
</reference>